<dbReference type="GO" id="GO:0004801">
    <property type="term" value="F:transaldolase activity"/>
    <property type="evidence" value="ECO:0007669"/>
    <property type="project" value="TreeGrafter"/>
</dbReference>
<keyword evidence="3" id="KW-1185">Reference proteome</keyword>
<protein>
    <submittedName>
        <fullName evidence="2">Aldolase</fullName>
    </submittedName>
</protein>
<name>A0A8K0XRQ2_9AGAR</name>
<dbReference type="InterPro" id="IPR013785">
    <property type="entry name" value="Aldolase_TIM"/>
</dbReference>
<dbReference type="Gene3D" id="3.20.20.70">
    <property type="entry name" value="Aldolase class I"/>
    <property type="match status" value="1"/>
</dbReference>
<gene>
    <name evidence="2" type="ORF">BXZ70DRAFT_1006571</name>
</gene>
<evidence type="ECO:0000256" key="1">
    <source>
        <dbReference type="ARBA" id="ARBA00023270"/>
    </source>
</evidence>
<dbReference type="GO" id="GO:0005975">
    <property type="term" value="P:carbohydrate metabolic process"/>
    <property type="evidence" value="ECO:0007669"/>
    <property type="project" value="InterPro"/>
</dbReference>
<evidence type="ECO:0000313" key="3">
    <source>
        <dbReference type="Proteomes" id="UP000813824"/>
    </source>
</evidence>
<organism evidence="2 3">
    <name type="scientific">Cristinia sonorae</name>
    <dbReference type="NCBI Taxonomy" id="1940300"/>
    <lineage>
        <taxon>Eukaryota</taxon>
        <taxon>Fungi</taxon>
        <taxon>Dikarya</taxon>
        <taxon>Basidiomycota</taxon>
        <taxon>Agaricomycotina</taxon>
        <taxon>Agaricomycetes</taxon>
        <taxon>Agaricomycetidae</taxon>
        <taxon>Agaricales</taxon>
        <taxon>Pleurotineae</taxon>
        <taxon>Stephanosporaceae</taxon>
        <taxon>Cristinia</taxon>
    </lineage>
</organism>
<reference evidence="2" key="1">
    <citation type="journal article" date="2021" name="New Phytol.">
        <title>Evolutionary innovations through gain and loss of genes in the ectomycorrhizal Boletales.</title>
        <authorList>
            <person name="Wu G."/>
            <person name="Miyauchi S."/>
            <person name="Morin E."/>
            <person name="Kuo A."/>
            <person name="Drula E."/>
            <person name="Varga T."/>
            <person name="Kohler A."/>
            <person name="Feng B."/>
            <person name="Cao Y."/>
            <person name="Lipzen A."/>
            <person name="Daum C."/>
            <person name="Hundley H."/>
            <person name="Pangilinan J."/>
            <person name="Johnson J."/>
            <person name="Barry K."/>
            <person name="LaButti K."/>
            <person name="Ng V."/>
            <person name="Ahrendt S."/>
            <person name="Min B."/>
            <person name="Choi I.G."/>
            <person name="Park H."/>
            <person name="Plett J.M."/>
            <person name="Magnuson J."/>
            <person name="Spatafora J.W."/>
            <person name="Nagy L.G."/>
            <person name="Henrissat B."/>
            <person name="Grigoriev I.V."/>
            <person name="Yang Z.L."/>
            <person name="Xu J."/>
            <person name="Martin F.M."/>
        </authorList>
    </citation>
    <scope>NUCLEOTIDE SEQUENCE</scope>
    <source>
        <strain evidence="2">KKN 215</strain>
    </source>
</reference>
<keyword evidence="1" id="KW-0704">Schiff base</keyword>
<dbReference type="GO" id="GO:0009052">
    <property type="term" value="P:pentose-phosphate shunt, non-oxidative branch"/>
    <property type="evidence" value="ECO:0007669"/>
    <property type="project" value="TreeGrafter"/>
</dbReference>
<evidence type="ECO:0000313" key="2">
    <source>
        <dbReference type="EMBL" id="KAH8102663.1"/>
    </source>
</evidence>
<dbReference type="PANTHER" id="PTHR10683">
    <property type="entry name" value="TRANSALDOLASE"/>
    <property type="match status" value="1"/>
</dbReference>
<proteinExistence type="predicted"/>
<dbReference type="AlphaFoldDB" id="A0A8K0XRQ2"/>
<dbReference type="Proteomes" id="UP000813824">
    <property type="component" value="Unassembled WGS sequence"/>
</dbReference>
<dbReference type="InterPro" id="IPR001585">
    <property type="entry name" value="TAL/FSA"/>
</dbReference>
<dbReference type="PANTHER" id="PTHR10683:SF18">
    <property type="entry name" value="TRANSALDOLASE"/>
    <property type="match status" value="1"/>
</dbReference>
<dbReference type="EMBL" id="JAEVFJ010000009">
    <property type="protein sequence ID" value="KAH8102663.1"/>
    <property type="molecule type" value="Genomic_DNA"/>
</dbReference>
<dbReference type="OrthoDB" id="1711136at2759"/>
<dbReference type="SUPFAM" id="SSF51569">
    <property type="entry name" value="Aldolase"/>
    <property type="match status" value="1"/>
</dbReference>
<accession>A0A8K0XRQ2</accession>
<dbReference type="Pfam" id="PF00923">
    <property type="entry name" value="TAL_FSA"/>
    <property type="match status" value="1"/>
</dbReference>
<comment type="caution">
    <text evidence="2">The sequence shown here is derived from an EMBL/GenBank/DDBJ whole genome shotgun (WGS) entry which is preliminary data.</text>
</comment>
<sequence>MSSPTLLTQLRDRVVVDVDSMDPAVAEKYSQYARFCDMTSNQAIAFSEASKPGRVAVVKAACVQAKARLPTSGIEEQVTLALDILTAYLAKDVIPYLEKRVHAQTSPSVAHNTEKTIAHATRLVEQFEAVGIPRSRVCIKIPLTPESVVACHALQNAGINTLGTCLFNLPQALAASQAGCLYVAPYFNGAAFVFFTSTNLVIWLWLGIAELRVHFQPDTWVEYKNTVEEHPTIAVIDSVMKAFKAIDSPTLVMPASIVTVSEILALAALHPHHLTISANILNQLASDTTTQLDSVKAPTSEQSLNNSTLGLLKHLSYFCCNH</sequence>